<feature type="transmembrane region" description="Helical" evidence="1">
    <location>
        <begin position="134"/>
        <end position="157"/>
    </location>
</feature>
<dbReference type="EMBL" id="AP019829">
    <property type="protein sequence ID" value="BBM42903.1"/>
    <property type="molecule type" value="Genomic_DNA"/>
</dbReference>
<evidence type="ECO:0000313" key="2">
    <source>
        <dbReference type="EMBL" id="BBM42903.1"/>
    </source>
</evidence>
<keyword evidence="1" id="KW-0812">Transmembrane</keyword>
<sequence>MGERNLELENQGIEQWIKKIKENFEIVTAILGFIIIGIDYIIKLYLSKDKEKLYDIPSKYFFSFDYNRILYMLIIIIIPILLFLLLIYNKEKSSDSSQIKDEKKIQNFLCHIVISYQLLVFNVYQLRLDNKLSYYYFILLFLFFIFDFGVLVYYNFFKSRNQRSEIEKKIAWVWIAEFIIGIGILINSSINSHNYELTTVEGKKMIVLSEYGDNYLVVPYSEKSKECKKKFCFFVGTYELIEKTGHSLESIIINNDEIEIKKEKFVANPK</sequence>
<protein>
    <submittedName>
        <fullName evidence="2">Uncharacterized protein</fullName>
    </submittedName>
</protein>
<evidence type="ECO:0000313" key="3">
    <source>
        <dbReference type="Proteomes" id="UP000321943"/>
    </source>
</evidence>
<dbReference type="RefSeq" id="WP_018498083.1">
    <property type="nucleotide sequence ID" value="NZ_AP019829.2"/>
</dbReference>
<feature type="transmembrane region" description="Helical" evidence="1">
    <location>
        <begin position="108"/>
        <end position="128"/>
    </location>
</feature>
<dbReference type="GeneID" id="84804482"/>
<feature type="transmembrane region" description="Helical" evidence="1">
    <location>
        <begin position="26"/>
        <end position="46"/>
    </location>
</feature>
<dbReference type="KEGG" id="lwd:JCM16777_1153"/>
<keyword evidence="1" id="KW-0472">Membrane</keyword>
<feature type="transmembrane region" description="Helical" evidence="1">
    <location>
        <begin position="66"/>
        <end position="88"/>
    </location>
</feature>
<reference evidence="2 3" key="1">
    <citation type="submission" date="2019-07" db="EMBL/GenBank/DDBJ databases">
        <title>Complete Genome Sequence of Leptotrichia wadei Strain JCM16777.</title>
        <authorList>
            <person name="Watanabe S."/>
            <person name="Cui L."/>
        </authorList>
    </citation>
    <scope>NUCLEOTIDE SEQUENCE [LARGE SCALE GENOMIC DNA]</scope>
    <source>
        <strain evidence="2 3">JCM16777</strain>
    </source>
</reference>
<dbReference type="AlphaFoldDB" id="A0A7U6R037"/>
<proteinExistence type="predicted"/>
<name>A0A7U6R037_9FUSO</name>
<evidence type="ECO:0000256" key="1">
    <source>
        <dbReference type="SAM" id="Phobius"/>
    </source>
</evidence>
<organism evidence="2 3">
    <name type="scientific">Leptotrichia wadei</name>
    <dbReference type="NCBI Taxonomy" id="157687"/>
    <lineage>
        <taxon>Bacteria</taxon>
        <taxon>Fusobacteriati</taxon>
        <taxon>Fusobacteriota</taxon>
        <taxon>Fusobacteriia</taxon>
        <taxon>Fusobacteriales</taxon>
        <taxon>Leptotrichiaceae</taxon>
        <taxon>Leptotrichia</taxon>
    </lineage>
</organism>
<accession>A0A7U6R037</accession>
<keyword evidence="1" id="KW-1133">Transmembrane helix</keyword>
<dbReference type="Proteomes" id="UP000321943">
    <property type="component" value="Chromosome"/>
</dbReference>
<feature type="transmembrane region" description="Helical" evidence="1">
    <location>
        <begin position="169"/>
        <end position="186"/>
    </location>
</feature>
<gene>
    <name evidence="2" type="ORF">JCM16777_1153</name>
</gene>